<name>A0A0V0HRR0_SOLCH</name>
<sequence>MTAPIFKNAGVPLYPNCPPYASRNQSSPFLLSNYTSQIVPSLKKIHSVSRHTPFDSQQMPQLISRRTI</sequence>
<proteinExistence type="predicted"/>
<reference evidence="1" key="1">
    <citation type="submission" date="2015-12" db="EMBL/GenBank/DDBJ databases">
        <title>Gene expression during late stages of embryo sac development: a critical building block for successful pollen-pistil interactions.</title>
        <authorList>
            <person name="Liu Y."/>
            <person name="Joly V."/>
            <person name="Sabar M."/>
            <person name="Matton D.P."/>
        </authorList>
    </citation>
    <scope>NUCLEOTIDE SEQUENCE</scope>
</reference>
<accession>A0A0V0HRR0</accession>
<organism evidence="1">
    <name type="scientific">Solanum chacoense</name>
    <name type="common">Chaco potato</name>
    <dbReference type="NCBI Taxonomy" id="4108"/>
    <lineage>
        <taxon>Eukaryota</taxon>
        <taxon>Viridiplantae</taxon>
        <taxon>Streptophyta</taxon>
        <taxon>Embryophyta</taxon>
        <taxon>Tracheophyta</taxon>
        <taxon>Spermatophyta</taxon>
        <taxon>Magnoliopsida</taxon>
        <taxon>eudicotyledons</taxon>
        <taxon>Gunneridae</taxon>
        <taxon>Pentapetalae</taxon>
        <taxon>asterids</taxon>
        <taxon>lamiids</taxon>
        <taxon>Solanales</taxon>
        <taxon>Solanaceae</taxon>
        <taxon>Solanoideae</taxon>
        <taxon>Solaneae</taxon>
        <taxon>Solanum</taxon>
    </lineage>
</organism>
<evidence type="ECO:0000313" key="1">
    <source>
        <dbReference type="EMBL" id="JAP22294.1"/>
    </source>
</evidence>
<protein>
    <submittedName>
        <fullName evidence="1">Putative ovule protein</fullName>
    </submittedName>
</protein>
<dbReference type="EMBL" id="GEDG01016725">
    <property type="protein sequence ID" value="JAP22294.1"/>
    <property type="molecule type" value="Transcribed_RNA"/>
</dbReference>
<dbReference type="AlphaFoldDB" id="A0A0V0HRR0"/>